<dbReference type="PANTHER" id="PTHR10314">
    <property type="entry name" value="CYSTATHIONINE BETA-SYNTHASE"/>
    <property type="match status" value="1"/>
</dbReference>
<keyword evidence="4" id="KW-0129">CBS domain</keyword>
<name>A0A9N9E7M9_9GLOM</name>
<dbReference type="Gene3D" id="3.10.580.10">
    <property type="entry name" value="CBS-domain"/>
    <property type="match status" value="1"/>
</dbReference>
<dbReference type="SUPFAM" id="SSF53686">
    <property type="entry name" value="Tryptophan synthase beta subunit-like PLP-dependent enzymes"/>
    <property type="match status" value="1"/>
</dbReference>
<dbReference type="InterPro" id="IPR000644">
    <property type="entry name" value="CBS_dom"/>
</dbReference>
<keyword evidence="3" id="KW-0663">Pyridoxal phosphate</keyword>
<dbReference type="InterPro" id="IPR046342">
    <property type="entry name" value="CBS_dom_sf"/>
</dbReference>
<evidence type="ECO:0000256" key="3">
    <source>
        <dbReference type="ARBA" id="ARBA00022898"/>
    </source>
</evidence>
<accession>A0A9N9E7M9</accession>
<evidence type="ECO:0000259" key="5">
    <source>
        <dbReference type="PROSITE" id="PS51371"/>
    </source>
</evidence>
<evidence type="ECO:0000256" key="2">
    <source>
        <dbReference type="ARBA" id="ARBA00007103"/>
    </source>
</evidence>
<dbReference type="GO" id="GO:0009069">
    <property type="term" value="P:serine family amino acid metabolic process"/>
    <property type="evidence" value="ECO:0007669"/>
    <property type="project" value="UniProtKB-ARBA"/>
</dbReference>
<dbReference type="GO" id="GO:0044272">
    <property type="term" value="P:sulfur compound biosynthetic process"/>
    <property type="evidence" value="ECO:0007669"/>
    <property type="project" value="UniProtKB-ARBA"/>
</dbReference>
<dbReference type="SUPFAM" id="SSF54631">
    <property type="entry name" value="CBS-domain pair"/>
    <property type="match status" value="1"/>
</dbReference>
<comment type="caution">
    <text evidence="6">The sequence shown here is derived from an EMBL/GenBank/DDBJ whole genome shotgun (WGS) entry which is preliminary data.</text>
</comment>
<dbReference type="FunFam" id="3.40.50.1100:FF:000118">
    <property type="entry name" value="Related to CYS4-cystathionine beta-synthase"/>
    <property type="match status" value="1"/>
</dbReference>
<keyword evidence="7" id="KW-1185">Reference proteome</keyword>
<dbReference type="EMBL" id="CAJVPJ010005656">
    <property type="protein sequence ID" value="CAG8663187.1"/>
    <property type="molecule type" value="Genomic_DNA"/>
</dbReference>
<protein>
    <submittedName>
        <fullName evidence="6">3528_t:CDS:1</fullName>
    </submittedName>
</protein>
<gene>
    <name evidence="6" type="ORF">POCULU_LOCUS10562</name>
</gene>
<dbReference type="PROSITE" id="PS51371">
    <property type="entry name" value="CBS"/>
    <property type="match status" value="1"/>
</dbReference>
<dbReference type="OrthoDB" id="728at2759"/>
<evidence type="ECO:0000313" key="6">
    <source>
        <dbReference type="EMBL" id="CAG8663187.1"/>
    </source>
</evidence>
<dbReference type="AlphaFoldDB" id="A0A9N9E7M9"/>
<evidence type="ECO:0000313" key="7">
    <source>
        <dbReference type="Proteomes" id="UP000789572"/>
    </source>
</evidence>
<proteinExistence type="inferred from homology"/>
<feature type="non-terminal residue" evidence="6">
    <location>
        <position position="241"/>
    </location>
</feature>
<dbReference type="Proteomes" id="UP000789572">
    <property type="component" value="Unassembled WGS sequence"/>
</dbReference>
<reference evidence="6" key="1">
    <citation type="submission" date="2021-06" db="EMBL/GenBank/DDBJ databases">
        <authorList>
            <person name="Kallberg Y."/>
            <person name="Tangrot J."/>
            <person name="Rosling A."/>
        </authorList>
    </citation>
    <scope>NUCLEOTIDE SEQUENCE</scope>
    <source>
        <strain evidence="6">IA702</strain>
    </source>
</reference>
<dbReference type="GO" id="GO:0006534">
    <property type="term" value="P:cysteine metabolic process"/>
    <property type="evidence" value="ECO:0007669"/>
    <property type="project" value="UniProtKB-ARBA"/>
</dbReference>
<evidence type="ECO:0000256" key="1">
    <source>
        <dbReference type="ARBA" id="ARBA00001933"/>
    </source>
</evidence>
<feature type="domain" description="CBS" evidence="5">
    <location>
        <begin position="117"/>
        <end position="176"/>
    </location>
</feature>
<comment type="cofactor">
    <cofactor evidence="1">
        <name>pyridoxal 5'-phosphate</name>
        <dbReference type="ChEBI" id="CHEBI:597326"/>
    </cofactor>
</comment>
<dbReference type="InterPro" id="IPR050214">
    <property type="entry name" value="Cys_Synth/Cystath_Beta-Synth"/>
</dbReference>
<evidence type="ECO:0000256" key="4">
    <source>
        <dbReference type="PROSITE-ProRule" id="PRU00703"/>
    </source>
</evidence>
<organism evidence="6 7">
    <name type="scientific">Paraglomus occultum</name>
    <dbReference type="NCBI Taxonomy" id="144539"/>
    <lineage>
        <taxon>Eukaryota</taxon>
        <taxon>Fungi</taxon>
        <taxon>Fungi incertae sedis</taxon>
        <taxon>Mucoromycota</taxon>
        <taxon>Glomeromycotina</taxon>
        <taxon>Glomeromycetes</taxon>
        <taxon>Paraglomerales</taxon>
        <taxon>Paraglomeraceae</taxon>
        <taxon>Paraglomus</taxon>
    </lineage>
</organism>
<dbReference type="Gene3D" id="3.40.50.1100">
    <property type="match status" value="1"/>
</dbReference>
<sequence>VEGIGYDFIPQTCDRDIVDSWIKTTDKVSFLMSRRLIRSEGLLCGGSSGAAMWAAIQVAKTLDKTKRVVVILPDSVRNYMTKFLSDSWMREHGFLDDEESESKKKVYGEKKMRDLGVTRRVPVVKDNGKVKDIVRAVKEEDVQKVAIVNEDGVFVGSVDVKDVLNRLVMGVLRVDSSLEGIIEKYEKYRKNPYKDFDLDTPLEHIATYLEHNNEVIITETNDKGEIYPKILVKRCDLLDFL</sequence>
<feature type="non-terminal residue" evidence="6">
    <location>
        <position position="1"/>
    </location>
</feature>
<comment type="similarity">
    <text evidence="2">Belongs to the cysteine synthase/cystathionine beta-synthase family.</text>
</comment>
<dbReference type="InterPro" id="IPR036052">
    <property type="entry name" value="TrpB-like_PALP_sf"/>
</dbReference>